<evidence type="ECO:0000313" key="4">
    <source>
        <dbReference type="Proteomes" id="UP000553756"/>
    </source>
</evidence>
<organism evidence="3 4">
    <name type="scientific">Bifidobacterium panos</name>
    <dbReference type="NCBI Taxonomy" id="2675321"/>
    <lineage>
        <taxon>Bacteria</taxon>
        <taxon>Bacillati</taxon>
        <taxon>Actinomycetota</taxon>
        <taxon>Actinomycetes</taxon>
        <taxon>Bifidobacteriales</taxon>
        <taxon>Bifidobacteriaceae</taxon>
        <taxon>Bifidobacterium</taxon>
    </lineage>
</organism>
<gene>
    <name evidence="3" type="ORF">G1C94_0944</name>
</gene>
<dbReference type="InterPro" id="IPR010985">
    <property type="entry name" value="Ribbon_hlx_hlx"/>
</dbReference>
<dbReference type="InterPro" id="IPR013321">
    <property type="entry name" value="Arc_rbn_hlx_hlx"/>
</dbReference>
<evidence type="ECO:0000259" key="2">
    <source>
        <dbReference type="Pfam" id="PF22513"/>
    </source>
</evidence>
<dbReference type="EMBL" id="JAAIIJ010000018">
    <property type="protein sequence ID" value="NMN02322.1"/>
    <property type="molecule type" value="Genomic_DNA"/>
</dbReference>
<evidence type="ECO:0000256" key="1">
    <source>
        <dbReference type="SAM" id="MobiDB-lite"/>
    </source>
</evidence>
<feature type="domain" description="Antitoxin FitA-like ribbon-helix-helix" evidence="2">
    <location>
        <begin position="2"/>
        <end position="38"/>
    </location>
</feature>
<dbReference type="SUPFAM" id="SSF47598">
    <property type="entry name" value="Ribbon-helix-helix"/>
    <property type="match status" value="1"/>
</dbReference>
<keyword evidence="4" id="KW-1185">Reference proteome</keyword>
<feature type="region of interest" description="Disordered" evidence="1">
    <location>
        <begin position="66"/>
        <end position="86"/>
    </location>
</feature>
<sequence>MASITIRRLDDAALVHLKEAAKAHNRSTEAEARSILEEYTAEFVAHKAVSTGDFFEQIRKELEGGLKDDELDIAPRQDGPRPAVLS</sequence>
<name>A0ABX1SYR1_9BIFI</name>
<dbReference type="Gene3D" id="1.10.1220.10">
    <property type="entry name" value="Met repressor-like"/>
    <property type="match status" value="1"/>
</dbReference>
<protein>
    <submittedName>
        <fullName evidence="3">Plasmid stability protein</fullName>
    </submittedName>
</protein>
<proteinExistence type="predicted"/>
<reference evidence="3 4" key="1">
    <citation type="submission" date="2020-02" db="EMBL/GenBank/DDBJ databases">
        <title>Characterization of phylogenetic diversity of novel bifidobacterial species isolated in Czech ZOOs.</title>
        <authorList>
            <person name="Lugli G.A."/>
            <person name="Vera N.B."/>
            <person name="Ventura M."/>
        </authorList>
    </citation>
    <scope>NUCLEOTIDE SEQUENCE [LARGE SCALE GENOMIC DNA]</scope>
    <source>
        <strain evidence="3 4">DSM 109963</strain>
    </source>
</reference>
<evidence type="ECO:0000313" key="3">
    <source>
        <dbReference type="EMBL" id="NMN02322.1"/>
    </source>
</evidence>
<comment type="caution">
    <text evidence="3">The sequence shown here is derived from an EMBL/GenBank/DDBJ whole genome shotgun (WGS) entry which is preliminary data.</text>
</comment>
<dbReference type="RefSeq" id="WP_172145489.1">
    <property type="nucleotide sequence ID" value="NZ_JAAIIJ010000018.1"/>
</dbReference>
<dbReference type="Proteomes" id="UP000553756">
    <property type="component" value="Unassembled WGS sequence"/>
</dbReference>
<accession>A0ABX1SYR1</accession>
<dbReference type="Pfam" id="PF22513">
    <property type="entry name" value="FitA-like_RHH"/>
    <property type="match status" value="1"/>
</dbReference>
<feature type="compositionally biased region" description="Basic and acidic residues" evidence="1">
    <location>
        <begin position="66"/>
        <end position="79"/>
    </location>
</feature>
<dbReference type="InterPro" id="IPR053853">
    <property type="entry name" value="FitA-like_RHH"/>
</dbReference>